<keyword evidence="8 10" id="KW-0924">Ammonia transport</keyword>
<dbReference type="SUPFAM" id="SSF111352">
    <property type="entry name" value="Ammonium transporter"/>
    <property type="match status" value="1"/>
</dbReference>
<gene>
    <name evidence="13" type="ORF">cpu_14160</name>
</gene>
<dbReference type="Pfam" id="PF00909">
    <property type="entry name" value="Ammonium_transp"/>
    <property type="match status" value="1"/>
</dbReference>
<evidence type="ECO:0000256" key="2">
    <source>
        <dbReference type="ARBA" id="ARBA00005887"/>
    </source>
</evidence>
<evidence type="ECO:0000256" key="7">
    <source>
        <dbReference type="ARBA" id="ARBA00023136"/>
    </source>
</evidence>
<reference evidence="14" key="1">
    <citation type="submission" date="2016-12" db="EMBL/GenBank/DDBJ databases">
        <title>Draft Genome Sequences od Carboxydothermus pertinax and islandicus, Hydrogenogenic Carboxydotrophic Bacteria.</title>
        <authorList>
            <person name="Fukuyama Y."/>
            <person name="Ohmae K."/>
            <person name="Yoneda Y."/>
            <person name="Yoshida T."/>
            <person name="Sako Y."/>
        </authorList>
    </citation>
    <scope>NUCLEOTIDE SEQUENCE [LARGE SCALE GENOMIC DNA]</scope>
    <source>
        <strain evidence="14">Ug1</strain>
    </source>
</reference>
<sequence>MKKKFLTLLLGLIFLPGLSLAGEPGYNPGDVTFVLLSAALVFLMTPGLALFYGGMVRRKNVLNTVAMSFIAIVVVSLQWILIGYTLSFGNDVKGIIGDFSYLGLKNVMNITVSNLPGYVFSVFQLMFAIITAAIISGSVVERMSFAAWILFIALWTTLVYDPLAHMVWGGGILFKLPALDFAGGTVVHISSGVSGLVAALILGKRKEKETAPLMPHNLPLTILGAGLLWFGWFGFNAGSALAANNLAALAFINTNTSAVMAALAWALTEWLHRRKVTVLGIATGAVAGLVAVTPAAGYVTPASSVVIGFIGGVLVYIAVGILKTKFGYDDSLDAFGCHGVGGIWGAIATGIFASKAVNPAGADGVLYGNFGQLLNQLAGVGLAIALAVVGTAIILKLIGIFLPLRVKEEVESMGLDLTVHGEDAYKDLVFSGKSVPFL</sequence>
<feature type="transmembrane region" description="Helical" evidence="10">
    <location>
        <begin position="247"/>
        <end position="267"/>
    </location>
</feature>
<dbReference type="InterPro" id="IPR018047">
    <property type="entry name" value="Ammonium_transpt_CS"/>
</dbReference>
<feature type="transmembrane region" description="Helical" evidence="10">
    <location>
        <begin position="276"/>
        <end position="296"/>
    </location>
</feature>
<dbReference type="InterPro" id="IPR024041">
    <property type="entry name" value="NH4_transpt_AmtB-like_dom"/>
</dbReference>
<dbReference type="PANTHER" id="PTHR43029:SF10">
    <property type="entry name" value="AMMONIUM TRANSPORTER MEP2"/>
    <property type="match status" value="1"/>
</dbReference>
<dbReference type="STRING" id="870242.cpu_14160"/>
<keyword evidence="11" id="KW-0732">Signal</keyword>
<comment type="subcellular location">
    <subcellularLocation>
        <location evidence="1 10">Cell membrane</location>
        <topology evidence="1 10">Multi-pass membrane protein</topology>
    </subcellularLocation>
</comment>
<evidence type="ECO:0000313" key="13">
    <source>
        <dbReference type="EMBL" id="GAV22906.1"/>
    </source>
</evidence>
<keyword evidence="4" id="KW-1003">Cell membrane</keyword>
<dbReference type="GO" id="GO:0008519">
    <property type="term" value="F:ammonium channel activity"/>
    <property type="evidence" value="ECO:0007669"/>
    <property type="project" value="InterPro"/>
</dbReference>
<feature type="transmembrane region" description="Helical" evidence="10">
    <location>
        <begin position="147"/>
        <end position="169"/>
    </location>
</feature>
<dbReference type="Gene3D" id="1.10.3430.10">
    <property type="entry name" value="Ammonium transporter AmtB like domains"/>
    <property type="match status" value="1"/>
</dbReference>
<dbReference type="PROSITE" id="PS01219">
    <property type="entry name" value="AMMONIUM_TRANSP"/>
    <property type="match status" value="1"/>
</dbReference>
<dbReference type="GO" id="GO:0005886">
    <property type="term" value="C:plasma membrane"/>
    <property type="evidence" value="ECO:0007669"/>
    <property type="project" value="UniProtKB-SubCell"/>
</dbReference>
<evidence type="ECO:0000256" key="6">
    <source>
        <dbReference type="ARBA" id="ARBA00022989"/>
    </source>
</evidence>
<evidence type="ECO:0000256" key="9">
    <source>
        <dbReference type="ARBA" id="ARBA00050025"/>
    </source>
</evidence>
<dbReference type="PANTHER" id="PTHR43029">
    <property type="entry name" value="AMMONIUM TRANSPORTER MEP2"/>
    <property type="match status" value="1"/>
</dbReference>
<feature type="transmembrane region" description="Helical" evidence="10">
    <location>
        <begin position="334"/>
        <end position="357"/>
    </location>
</feature>
<keyword evidence="7 10" id="KW-0472">Membrane</keyword>
<evidence type="ECO:0000256" key="3">
    <source>
        <dbReference type="ARBA" id="ARBA00022448"/>
    </source>
</evidence>
<protein>
    <recommendedName>
        <fullName evidence="9 10">Ammonium transporter</fullName>
    </recommendedName>
</protein>
<feature type="transmembrane region" description="Helical" evidence="10">
    <location>
        <begin position="31"/>
        <end position="54"/>
    </location>
</feature>
<comment type="similarity">
    <text evidence="2 10">Belongs to the ammonia transporter channel (TC 1.A.11.2) family.</text>
</comment>
<feature type="signal peptide" evidence="11">
    <location>
        <begin position="1"/>
        <end position="21"/>
    </location>
</feature>
<evidence type="ECO:0000313" key="14">
    <source>
        <dbReference type="Proteomes" id="UP000187485"/>
    </source>
</evidence>
<evidence type="ECO:0000256" key="5">
    <source>
        <dbReference type="ARBA" id="ARBA00022692"/>
    </source>
</evidence>
<feature type="domain" description="Ammonium transporter AmtB-like" evidence="12">
    <location>
        <begin position="33"/>
        <end position="425"/>
    </location>
</feature>
<dbReference type="AlphaFoldDB" id="A0A1L8CVG5"/>
<keyword evidence="14" id="KW-1185">Reference proteome</keyword>
<feature type="transmembrane region" description="Helical" evidence="10">
    <location>
        <begin position="377"/>
        <end position="404"/>
    </location>
</feature>
<evidence type="ECO:0000256" key="11">
    <source>
        <dbReference type="SAM" id="SignalP"/>
    </source>
</evidence>
<dbReference type="Proteomes" id="UP000187485">
    <property type="component" value="Unassembled WGS sequence"/>
</dbReference>
<comment type="caution">
    <text evidence="13">The sequence shown here is derived from an EMBL/GenBank/DDBJ whole genome shotgun (WGS) entry which is preliminary data.</text>
</comment>
<dbReference type="OrthoDB" id="9814202at2"/>
<proteinExistence type="inferred from homology"/>
<dbReference type="RefSeq" id="WP_075859357.1">
    <property type="nucleotide sequence ID" value="NZ_BDJK01000020.1"/>
</dbReference>
<feature type="transmembrane region" description="Helical" evidence="10">
    <location>
        <begin position="302"/>
        <end position="322"/>
    </location>
</feature>
<keyword evidence="3 10" id="KW-0813">Transport</keyword>
<organism evidence="13 14">
    <name type="scientific">Carboxydothermus pertinax</name>
    <dbReference type="NCBI Taxonomy" id="870242"/>
    <lineage>
        <taxon>Bacteria</taxon>
        <taxon>Bacillati</taxon>
        <taxon>Bacillota</taxon>
        <taxon>Clostridia</taxon>
        <taxon>Thermoanaerobacterales</taxon>
        <taxon>Thermoanaerobacteraceae</taxon>
        <taxon>Carboxydothermus</taxon>
    </lineage>
</organism>
<keyword evidence="5 10" id="KW-0812">Transmembrane</keyword>
<dbReference type="InterPro" id="IPR001905">
    <property type="entry name" value="Ammonium_transpt"/>
</dbReference>
<evidence type="ECO:0000256" key="8">
    <source>
        <dbReference type="ARBA" id="ARBA00023177"/>
    </source>
</evidence>
<dbReference type="NCBIfam" id="TIGR00836">
    <property type="entry name" value="amt"/>
    <property type="match status" value="1"/>
</dbReference>
<evidence type="ECO:0000256" key="1">
    <source>
        <dbReference type="ARBA" id="ARBA00004651"/>
    </source>
</evidence>
<name>A0A1L8CVG5_9THEO</name>
<feature type="chain" id="PRO_5011956416" description="Ammonium transporter" evidence="11">
    <location>
        <begin position="22"/>
        <end position="438"/>
    </location>
</feature>
<feature type="transmembrane region" description="Helical" evidence="10">
    <location>
        <begin position="214"/>
        <end position="235"/>
    </location>
</feature>
<evidence type="ECO:0000256" key="4">
    <source>
        <dbReference type="ARBA" id="ARBA00022475"/>
    </source>
</evidence>
<dbReference type="FunFam" id="1.10.3430.10:FF:000007">
    <property type="entry name" value="Ammonium transporter"/>
    <property type="match status" value="1"/>
</dbReference>
<dbReference type="EMBL" id="BDJK01000020">
    <property type="protein sequence ID" value="GAV22906.1"/>
    <property type="molecule type" value="Genomic_DNA"/>
</dbReference>
<feature type="transmembrane region" description="Helical" evidence="10">
    <location>
        <begin position="118"/>
        <end position="140"/>
    </location>
</feature>
<keyword evidence="6 10" id="KW-1133">Transmembrane helix</keyword>
<feature type="transmembrane region" description="Helical" evidence="10">
    <location>
        <begin position="61"/>
        <end position="82"/>
    </location>
</feature>
<dbReference type="InterPro" id="IPR029020">
    <property type="entry name" value="Ammonium/urea_transptr"/>
</dbReference>
<evidence type="ECO:0000256" key="10">
    <source>
        <dbReference type="RuleBase" id="RU362002"/>
    </source>
</evidence>
<evidence type="ECO:0000259" key="12">
    <source>
        <dbReference type="Pfam" id="PF00909"/>
    </source>
</evidence>
<feature type="transmembrane region" description="Helical" evidence="10">
    <location>
        <begin position="181"/>
        <end position="202"/>
    </location>
</feature>
<accession>A0A1L8CVG5</accession>